<dbReference type="InterPro" id="IPR025127">
    <property type="entry name" value="DUF4054"/>
</dbReference>
<dbReference type="EMBL" id="AB767244">
    <property type="protein sequence ID" value="BAM68842.1"/>
    <property type="molecule type" value="Genomic_DNA"/>
</dbReference>
<evidence type="ECO:0000313" key="1">
    <source>
        <dbReference type="EMBL" id="BAM68842.1"/>
    </source>
</evidence>
<evidence type="ECO:0008006" key="3">
    <source>
        <dbReference type="Google" id="ProtNLM"/>
    </source>
</evidence>
<name>L0MXZ2_9CAUD</name>
<proteinExistence type="predicted"/>
<dbReference type="OrthoDB" id="12374at10239"/>
<dbReference type="Pfam" id="PF13262">
    <property type="entry name" value="DUF4054"/>
    <property type="match status" value="1"/>
</dbReference>
<dbReference type="Proteomes" id="UP000010365">
    <property type="component" value="Segment"/>
</dbReference>
<reference evidence="1 2" key="1">
    <citation type="journal article" date="2013" name="Genome Announc.">
        <title>Complete Genome Sequence of a Novel Myovirus Which Infects Atypical Strains of Edwardsiella tarda.</title>
        <authorList>
            <person name="Yasuike M."/>
            <person name="Sugaya E."/>
            <person name="Nakamura Y."/>
            <person name="Shigenobu Y."/>
            <person name="Kawato Y."/>
            <person name="Kai W."/>
            <person name="Nagai S."/>
            <person name="Fujiwara A."/>
            <person name="Sano M."/>
            <person name="Kobayashi T."/>
            <person name="Nakai T."/>
        </authorList>
    </citation>
    <scope>NUCLEOTIDE SEQUENCE [LARGE SCALE GENOMIC DNA]</scope>
</reference>
<protein>
    <recommendedName>
        <fullName evidence="3">DUF4054 domain-containing protein</fullName>
    </recommendedName>
</protein>
<accession>L0MXZ2</accession>
<dbReference type="GeneID" id="14515951"/>
<dbReference type="KEGG" id="vg:14515951"/>
<sequence>MEITKEIIAAFRSDPQMCAFSDSVKWPDNFIVSALCNGDEETGSSRWGGFVLDDCHNFKRRGMFLFAAAWLMNNFGDGGPNVATSGEARLNVASKSIGDESVAYRVPSMMEVSDDWLTWSHYGQQFYRLRKRAGMGALAV</sequence>
<keyword evidence="2" id="KW-1185">Reference proteome</keyword>
<evidence type="ECO:0000313" key="2">
    <source>
        <dbReference type="Proteomes" id="UP000010365"/>
    </source>
</evidence>
<organism evidence="1 2">
    <name type="scientific">Edwardsiella phage MSW-3</name>
    <dbReference type="NCBI Taxonomy" id="1264700"/>
    <lineage>
        <taxon>Viruses</taxon>
        <taxon>Duplodnaviria</taxon>
        <taxon>Heunggongvirae</taxon>
        <taxon>Uroviricota</taxon>
        <taxon>Caudoviricetes</taxon>
        <taxon>Yokohamavirus</taxon>
        <taxon>Yokohamavirus MSW3</taxon>
    </lineage>
</organism>
<dbReference type="RefSeq" id="YP_007348934.1">
    <property type="nucleotide sequence ID" value="NC_020082.1"/>
</dbReference>